<dbReference type="EMBL" id="MU266419">
    <property type="protein sequence ID" value="KAH7924644.1"/>
    <property type="molecule type" value="Genomic_DNA"/>
</dbReference>
<organism evidence="1 2">
    <name type="scientific">Leucogyrophana mollusca</name>
    <dbReference type="NCBI Taxonomy" id="85980"/>
    <lineage>
        <taxon>Eukaryota</taxon>
        <taxon>Fungi</taxon>
        <taxon>Dikarya</taxon>
        <taxon>Basidiomycota</taxon>
        <taxon>Agaricomycotina</taxon>
        <taxon>Agaricomycetes</taxon>
        <taxon>Agaricomycetidae</taxon>
        <taxon>Boletales</taxon>
        <taxon>Boletales incertae sedis</taxon>
        <taxon>Leucogyrophana</taxon>
    </lineage>
</organism>
<name>A0ACB8BG06_9AGAM</name>
<dbReference type="Proteomes" id="UP000790709">
    <property type="component" value="Unassembled WGS sequence"/>
</dbReference>
<evidence type="ECO:0000313" key="1">
    <source>
        <dbReference type="EMBL" id="KAH7924644.1"/>
    </source>
</evidence>
<gene>
    <name evidence="1" type="ORF">BV22DRAFT_1163741</name>
</gene>
<proteinExistence type="predicted"/>
<keyword evidence="2" id="KW-1185">Reference proteome</keyword>
<comment type="caution">
    <text evidence="1">The sequence shown here is derived from an EMBL/GenBank/DDBJ whole genome shotgun (WGS) entry which is preliminary data.</text>
</comment>
<protein>
    <submittedName>
        <fullName evidence="1">Uncharacterized protein</fullName>
    </submittedName>
</protein>
<reference evidence="1" key="1">
    <citation type="journal article" date="2021" name="New Phytol.">
        <title>Evolutionary innovations through gain and loss of genes in the ectomycorrhizal Boletales.</title>
        <authorList>
            <person name="Wu G."/>
            <person name="Miyauchi S."/>
            <person name="Morin E."/>
            <person name="Kuo A."/>
            <person name="Drula E."/>
            <person name="Varga T."/>
            <person name="Kohler A."/>
            <person name="Feng B."/>
            <person name="Cao Y."/>
            <person name="Lipzen A."/>
            <person name="Daum C."/>
            <person name="Hundley H."/>
            <person name="Pangilinan J."/>
            <person name="Johnson J."/>
            <person name="Barry K."/>
            <person name="LaButti K."/>
            <person name="Ng V."/>
            <person name="Ahrendt S."/>
            <person name="Min B."/>
            <person name="Choi I.G."/>
            <person name="Park H."/>
            <person name="Plett J.M."/>
            <person name="Magnuson J."/>
            <person name="Spatafora J.W."/>
            <person name="Nagy L.G."/>
            <person name="Henrissat B."/>
            <person name="Grigoriev I.V."/>
            <person name="Yang Z.L."/>
            <person name="Xu J."/>
            <person name="Martin F.M."/>
        </authorList>
    </citation>
    <scope>NUCLEOTIDE SEQUENCE</scope>
    <source>
        <strain evidence="1">KUC20120723A-06</strain>
    </source>
</reference>
<sequence length="182" mass="19623">MMARESTYTWGSDEASHPSLLCKLYSSPTSEVRASVISTQITSALIEDSDMTTVSKHICPFSRNSPVGGLLLLASNLLFGGRCPQANQARSQHPHGLTGTWAILAYPSLGLEYPGRRRGDRDRSDICYGSLASTTNVAPRPASDEGDLAYTYLLVFAGRWFLPAASCTLGPSYTRSGDQLSV</sequence>
<accession>A0ACB8BG06</accession>
<evidence type="ECO:0000313" key="2">
    <source>
        <dbReference type="Proteomes" id="UP000790709"/>
    </source>
</evidence>